<keyword evidence="7" id="KW-1185">Reference proteome</keyword>
<evidence type="ECO:0000256" key="1">
    <source>
        <dbReference type="ARBA" id="ARBA00005562"/>
    </source>
</evidence>
<dbReference type="OrthoDB" id="10067219at2759"/>
<proteinExistence type="inferred from homology"/>
<dbReference type="PROSITE" id="PS50061">
    <property type="entry name" value="ETS_DOMAIN_3"/>
    <property type="match status" value="1"/>
</dbReference>
<dbReference type="GO" id="GO:0043565">
    <property type="term" value="F:sequence-specific DNA binding"/>
    <property type="evidence" value="ECO:0007669"/>
    <property type="project" value="InterPro"/>
</dbReference>
<organism evidence="8">
    <name type="scientific">Soboliphyme baturini</name>
    <dbReference type="NCBI Taxonomy" id="241478"/>
    <lineage>
        <taxon>Eukaryota</taxon>
        <taxon>Metazoa</taxon>
        <taxon>Ecdysozoa</taxon>
        <taxon>Nematoda</taxon>
        <taxon>Enoplea</taxon>
        <taxon>Dorylaimia</taxon>
        <taxon>Dioctophymatida</taxon>
        <taxon>Dioctophymatoidea</taxon>
        <taxon>Soboliphymatidae</taxon>
        <taxon>Soboliphyme</taxon>
    </lineage>
</organism>
<dbReference type="SMART" id="SM00413">
    <property type="entry name" value="ETS"/>
    <property type="match status" value="1"/>
</dbReference>
<sequence>VRATASTAVDQFPTDLIVFVFYAPSCEVYVYRVTGVNGGGGVVEDKSGKGCRVTVIVTLMCHVMFVDPALLYVLGELCRRELSSSSSSSSVAGGGGGSGSSCFADLTHGMESNVTLWQFLLELLLNNRYHQIIRWTNTDGEFKLLNAQEVARLWGMRKNKPNMNYDKLSRALRYYYDKNIIRKVMGQKFVYKFVAFPENARSEIMTYLFKINSDLKAGNVLLADDTSPSAVADREELSLSSSSSFSAVRRRQLPSSGATVDASSSSAVCTARTTDGSGYHPVDLSVKKEFGPAIAVAAKCCSEQSVKLNDGSSPTDLVADALWNSDAKDHRNMILVDSDGGRKRKQSFSSLSSASSPKGGGPPPFSVSETNGQASTEDRRQSSPPPAKIAASVSSMVVKTTEPQPNFAAAVGTSHRPKKPKPYPLNLNGHLSSVTALASPLLQSAAAGGFNPFLPSPLNFWTSVSPLPVSPLFCSPATFQFPTSMIAGSPTMTNAAAAMFFNAQSAAMLQDSFATAKLTTNFGLYGKVGSYAGSGESALTS</sequence>
<keyword evidence="2 3" id="KW-0238">DNA-binding</keyword>
<dbReference type="SUPFAM" id="SSF46785">
    <property type="entry name" value="Winged helix' DNA-binding domain"/>
    <property type="match status" value="1"/>
</dbReference>
<keyword evidence="3" id="KW-0539">Nucleus</keyword>
<feature type="compositionally biased region" description="Low complexity" evidence="4">
    <location>
        <begin position="347"/>
        <end position="357"/>
    </location>
</feature>
<comment type="subcellular location">
    <subcellularLocation>
        <location evidence="3">Nucleus</location>
    </subcellularLocation>
</comment>
<gene>
    <name evidence="6" type="ORF">SBAD_LOCUS3722</name>
</gene>
<dbReference type="InterPro" id="IPR000418">
    <property type="entry name" value="Ets_dom"/>
</dbReference>
<dbReference type="PANTHER" id="PTHR11849:SF133">
    <property type="entry name" value="ETS DOMAIN-CONTAINING PROTEIN"/>
    <property type="match status" value="1"/>
</dbReference>
<dbReference type="AlphaFoldDB" id="A0A183IJC6"/>
<dbReference type="PRINTS" id="PR00454">
    <property type="entry name" value="ETSDOMAIN"/>
</dbReference>
<dbReference type="InterPro" id="IPR046328">
    <property type="entry name" value="ETS_fam"/>
</dbReference>
<dbReference type="PROSITE" id="PS00345">
    <property type="entry name" value="ETS_DOMAIN_1"/>
    <property type="match status" value="1"/>
</dbReference>
<feature type="region of interest" description="Disordered" evidence="4">
    <location>
        <begin position="337"/>
        <end position="396"/>
    </location>
</feature>
<accession>A0A183IJC6</accession>
<dbReference type="GO" id="GO:0030154">
    <property type="term" value="P:cell differentiation"/>
    <property type="evidence" value="ECO:0007669"/>
    <property type="project" value="TreeGrafter"/>
</dbReference>
<comment type="similarity">
    <text evidence="1 3">Belongs to the ETS family.</text>
</comment>
<protein>
    <submittedName>
        <fullName evidence="8">ETS domain-containing protein</fullName>
    </submittedName>
</protein>
<dbReference type="EMBL" id="UZAM01007913">
    <property type="protein sequence ID" value="VDP02157.1"/>
    <property type="molecule type" value="Genomic_DNA"/>
</dbReference>
<dbReference type="Gene3D" id="1.10.10.10">
    <property type="entry name" value="Winged helix-like DNA-binding domain superfamily/Winged helix DNA-binding domain"/>
    <property type="match status" value="1"/>
</dbReference>
<dbReference type="PANTHER" id="PTHR11849">
    <property type="entry name" value="ETS"/>
    <property type="match status" value="1"/>
</dbReference>
<dbReference type="GO" id="GO:0005634">
    <property type="term" value="C:nucleus"/>
    <property type="evidence" value="ECO:0007669"/>
    <property type="project" value="UniProtKB-SubCell"/>
</dbReference>
<dbReference type="InterPro" id="IPR036390">
    <property type="entry name" value="WH_DNA-bd_sf"/>
</dbReference>
<evidence type="ECO:0000313" key="6">
    <source>
        <dbReference type="EMBL" id="VDP02157.1"/>
    </source>
</evidence>
<evidence type="ECO:0000313" key="7">
    <source>
        <dbReference type="Proteomes" id="UP000270296"/>
    </source>
</evidence>
<dbReference type="PROSITE" id="PS00346">
    <property type="entry name" value="ETS_DOMAIN_2"/>
    <property type="match status" value="1"/>
</dbReference>
<feature type="domain" description="ETS" evidence="5">
    <location>
        <begin position="114"/>
        <end position="194"/>
    </location>
</feature>
<dbReference type="Proteomes" id="UP000270296">
    <property type="component" value="Unassembled WGS sequence"/>
</dbReference>
<evidence type="ECO:0000256" key="2">
    <source>
        <dbReference type="ARBA" id="ARBA00023125"/>
    </source>
</evidence>
<evidence type="ECO:0000256" key="3">
    <source>
        <dbReference type="RuleBase" id="RU004019"/>
    </source>
</evidence>
<evidence type="ECO:0000259" key="5">
    <source>
        <dbReference type="PROSITE" id="PS50061"/>
    </source>
</evidence>
<reference evidence="6 7" key="2">
    <citation type="submission" date="2018-11" db="EMBL/GenBank/DDBJ databases">
        <authorList>
            <consortium name="Pathogen Informatics"/>
        </authorList>
    </citation>
    <scope>NUCLEOTIDE SEQUENCE [LARGE SCALE GENOMIC DNA]</scope>
</reference>
<reference evidence="8" key="1">
    <citation type="submission" date="2016-06" db="UniProtKB">
        <authorList>
            <consortium name="WormBaseParasite"/>
        </authorList>
    </citation>
    <scope>IDENTIFICATION</scope>
</reference>
<dbReference type="WBParaSite" id="SBAD_0000389201-mRNA-1">
    <property type="protein sequence ID" value="SBAD_0000389201-mRNA-1"/>
    <property type="gene ID" value="SBAD_0000389201"/>
</dbReference>
<dbReference type="Pfam" id="PF00178">
    <property type="entry name" value="Ets"/>
    <property type="match status" value="1"/>
</dbReference>
<dbReference type="InterPro" id="IPR036388">
    <property type="entry name" value="WH-like_DNA-bd_sf"/>
</dbReference>
<name>A0A183IJC6_9BILA</name>
<evidence type="ECO:0000313" key="8">
    <source>
        <dbReference type="WBParaSite" id="SBAD_0000389201-mRNA-1"/>
    </source>
</evidence>
<dbReference type="GO" id="GO:0000981">
    <property type="term" value="F:DNA-binding transcription factor activity, RNA polymerase II-specific"/>
    <property type="evidence" value="ECO:0007669"/>
    <property type="project" value="TreeGrafter"/>
</dbReference>
<evidence type="ECO:0000256" key="4">
    <source>
        <dbReference type="SAM" id="MobiDB-lite"/>
    </source>
</evidence>